<evidence type="ECO:0000313" key="2">
    <source>
        <dbReference type="Proteomes" id="UP000821845"/>
    </source>
</evidence>
<dbReference type="Proteomes" id="UP000821845">
    <property type="component" value="Chromosome 4"/>
</dbReference>
<gene>
    <name evidence="1" type="ORF">HPB50_017363</name>
</gene>
<keyword evidence="2" id="KW-1185">Reference proteome</keyword>
<proteinExistence type="predicted"/>
<sequence>MRDPRNAVRTCLAWAPYFLARFTATLRPFFVKLPQRIREATTAADAARVSPPSPKVFANLQPAEMEYQVDGESITPAELEADSRWIRAVKAHRAAAAHQPITSTPPSSTPSYTTPSAPTLRRHAPLPRLPAEDFKIVFRPGGGLDLHTTTNGVLLQTLCSLATIDYAAARTADRVRMNPYNNSLIVSTPSESRARLYLRVSELRLGTISYSLRAYMAAPDNALRGIIYNAVDSQTHDEIIQDLQFMNVNTAYAIADARRMGRSKSILITFVGTATRPSSIVFNCGVTAATRFVRKPRPARTAGLLAIAQTFAPSPSPPSATAAARPTRQFSPRPASHAVPCAKQTTSRARAPPASLTSTTHQVQAHPQELPALPLPPPIYVSFPPLPRPEASAAPATTNNTTTATPPVSSTTQPHTSDPKIAALEATITAQQLQIQELTRQLQAALAPEESMNTAPSAASSRASSPTRRPPHIRRSPSSDAIAPHERNVVRETAFFLESFQQRIMTCFTRLEERVALRAARLRPPSRISRSPPCSPRHLHQLRPVSLPFIMARHHPHLNLWQWKCRGFRAKRSTLQLHLHNIPPDTAPSLLALQEPVSPVKLRDYTAFHPSSEAHPNVATLVHHTNPDLALARNVADSSWSNTGISLGSDHYVLCTTFPLPSLARSSTRLAQVVDWDRFRSIRLSTSSSPITDLSAWTETILADVRTATSTLRAAPHSTTADSRLLHLWEAYHAVHRRWQAQKHNRRLRLRLARLASDMEEHCSSLLRQQWGKTCDRMAGNLGLRDTWSLLRVLLDPTHTKASQCKDISHLLHSSSLTDTEFLELTDAHRTAQPLRLSRRRPGRALLSTLKLSPLMPLPTSLPIRSHSSAPPRSGVSSDGNPPWLMWMPPPIATTQPTPLQSPRTPSNLPLLPPSVLPPLSRLKRQLLPSP</sequence>
<evidence type="ECO:0000313" key="1">
    <source>
        <dbReference type="EMBL" id="KAH6933651.1"/>
    </source>
</evidence>
<comment type="caution">
    <text evidence="1">The sequence shown here is derived from an EMBL/GenBank/DDBJ whole genome shotgun (WGS) entry which is preliminary data.</text>
</comment>
<reference evidence="1" key="1">
    <citation type="submission" date="2020-05" db="EMBL/GenBank/DDBJ databases">
        <title>Large-scale comparative analyses of tick genomes elucidate their genetic diversity and vector capacities.</title>
        <authorList>
            <person name="Jia N."/>
            <person name="Wang J."/>
            <person name="Shi W."/>
            <person name="Du L."/>
            <person name="Sun Y."/>
            <person name="Zhan W."/>
            <person name="Jiang J."/>
            <person name="Wang Q."/>
            <person name="Zhang B."/>
            <person name="Ji P."/>
            <person name="Sakyi L.B."/>
            <person name="Cui X."/>
            <person name="Yuan T."/>
            <person name="Jiang B."/>
            <person name="Yang W."/>
            <person name="Lam T.T.-Y."/>
            <person name="Chang Q."/>
            <person name="Ding S."/>
            <person name="Wang X."/>
            <person name="Zhu J."/>
            <person name="Ruan X."/>
            <person name="Zhao L."/>
            <person name="Wei J."/>
            <person name="Que T."/>
            <person name="Du C."/>
            <person name="Cheng J."/>
            <person name="Dai P."/>
            <person name="Han X."/>
            <person name="Huang E."/>
            <person name="Gao Y."/>
            <person name="Liu J."/>
            <person name="Shao H."/>
            <person name="Ye R."/>
            <person name="Li L."/>
            <person name="Wei W."/>
            <person name="Wang X."/>
            <person name="Wang C."/>
            <person name="Yang T."/>
            <person name="Huo Q."/>
            <person name="Li W."/>
            <person name="Guo W."/>
            <person name="Chen H."/>
            <person name="Zhou L."/>
            <person name="Ni X."/>
            <person name="Tian J."/>
            <person name="Zhou Y."/>
            <person name="Sheng Y."/>
            <person name="Liu T."/>
            <person name="Pan Y."/>
            <person name="Xia L."/>
            <person name="Li J."/>
            <person name="Zhao F."/>
            <person name="Cao W."/>
        </authorList>
    </citation>
    <scope>NUCLEOTIDE SEQUENCE</scope>
    <source>
        <strain evidence="1">Hyas-2018</strain>
    </source>
</reference>
<accession>A0ACB7SI70</accession>
<dbReference type="EMBL" id="CM023484">
    <property type="protein sequence ID" value="KAH6933651.1"/>
    <property type="molecule type" value="Genomic_DNA"/>
</dbReference>
<organism evidence="1 2">
    <name type="scientific">Hyalomma asiaticum</name>
    <name type="common">Tick</name>
    <dbReference type="NCBI Taxonomy" id="266040"/>
    <lineage>
        <taxon>Eukaryota</taxon>
        <taxon>Metazoa</taxon>
        <taxon>Ecdysozoa</taxon>
        <taxon>Arthropoda</taxon>
        <taxon>Chelicerata</taxon>
        <taxon>Arachnida</taxon>
        <taxon>Acari</taxon>
        <taxon>Parasitiformes</taxon>
        <taxon>Ixodida</taxon>
        <taxon>Ixodoidea</taxon>
        <taxon>Ixodidae</taxon>
        <taxon>Hyalomminae</taxon>
        <taxon>Hyalomma</taxon>
    </lineage>
</organism>
<name>A0ACB7SI70_HYAAI</name>
<protein>
    <submittedName>
        <fullName evidence="1">Uncharacterized protein</fullName>
    </submittedName>
</protein>